<organism evidence="3">
    <name type="scientific">Fagus sylvatica</name>
    <name type="common">Beechnut</name>
    <dbReference type="NCBI Taxonomy" id="28930"/>
    <lineage>
        <taxon>Eukaryota</taxon>
        <taxon>Viridiplantae</taxon>
        <taxon>Streptophyta</taxon>
        <taxon>Embryophyta</taxon>
        <taxon>Tracheophyta</taxon>
        <taxon>Spermatophyta</taxon>
        <taxon>Magnoliopsida</taxon>
        <taxon>eudicotyledons</taxon>
        <taxon>Gunneridae</taxon>
        <taxon>Pentapetalae</taxon>
        <taxon>rosids</taxon>
        <taxon>fabids</taxon>
        <taxon>Fagales</taxon>
        <taxon>Fagaceae</taxon>
        <taxon>Fagus</taxon>
    </lineage>
</organism>
<feature type="region of interest" description="Disordered" evidence="2">
    <location>
        <begin position="492"/>
        <end position="512"/>
    </location>
</feature>
<proteinExistence type="predicted"/>
<accession>A0A2N9EVH4</accession>
<evidence type="ECO:0000256" key="1">
    <source>
        <dbReference type="SAM" id="Coils"/>
    </source>
</evidence>
<feature type="coiled-coil region" evidence="1">
    <location>
        <begin position="382"/>
        <end position="409"/>
    </location>
</feature>
<dbReference type="AlphaFoldDB" id="A0A2N9EVH4"/>
<name>A0A2N9EVH4_FAGSY</name>
<keyword evidence="1" id="KW-0175">Coiled coil</keyword>
<sequence>MFGYSVLHQLAVELYSIVYPTISTWGVVRDIMAANEAEWSFPLSDELSEGLSSPEKEPREVLSEATPSTSGAYPSFRVDRSWRAMSYFSKVDQEGLNRIRKRYQIPDDIVLRIPDLNERACCPKFEDDVAFYEVNFQVGVRFPLQPFVRGLLDFLSLAPGQVAPNGWRTVISCMVMWRVNSNGQEDLTVDEFLFCYEPCQIAASPDFWTFKHHDMDIRILQGLPSSNRMTTLKLNKGKLRKLAQAGEVTVAQVSLKRKKVDEGSSKRAEEAPSRPPIRDAVPLVEAVPPVIMVDVDLAPPTNPSMATINQSFHVAMDRAKGAVSSRDMDDYAAAHTEDVHYLLIHSLMQGLNEAMVMSQRYISVEEDLATLRAKSIADEAEMKNAKRAVLELTRDRKEALIELEKVKAELKARDDDIKVAVEAKDKAVADLQHLVGQIEGAKAAAVSEFRASKAFKDINTRYFLSSFKAFRKQAAECFPDLDFSALQPYDDEDSVVDASQDDQAGDDDASSK</sequence>
<gene>
    <name evidence="3" type="ORF">FSB_LOCUS6582</name>
</gene>
<reference evidence="3" key="1">
    <citation type="submission" date="2018-02" db="EMBL/GenBank/DDBJ databases">
        <authorList>
            <person name="Cohen D.B."/>
            <person name="Kent A.D."/>
        </authorList>
    </citation>
    <scope>NUCLEOTIDE SEQUENCE</scope>
</reference>
<evidence type="ECO:0000256" key="2">
    <source>
        <dbReference type="SAM" id="MobiDB-lite"/>
    </source>
</evidence>
<feature type="region of interest" description="Disordered" evidence="2">
    <location>
        <begin position="48"/>
        <end position="71"/>
    </location>
</feature>
<dbReference type="EMBL" id="OIVN01000344">
    <property type="protein sequence ID" value="SPC78700.1"/>
    <property type="molecule type" value="Genomic_DNA"/>
</dbReference>
<protein>
    <submittedName>
        <fullName evidence="3">Uncharacterized protein</fullName>
    </submittedName>
</protein>
<evidence type="ECO:0000313" key="3">
    <source>
        <dbReference type="EMBL" id="SPC78700.1"/>
    </source>
</evidence>